<dbReference type="PANTHER" id="PTHR30451">
    <property type="entry name" value="OUTER MEMBRANE USHER PROTEIN"/>
    <property type="match status" value="1"/>
</dbReference>
<gene>
    <name evidence="1" type="ORF">ACFQND_17790</name>
</gene>
<dbReference type="Gene3D" id="2.60.40.2610">
    <property type="entry name" value="Outer membrane usher protein FimD, plug domain"/>
    <property type="match status" value="1"/>
</dbReference>
<dbReference type="Proteomes" id="UP001596270">
    <property type="component" value="Unassembled WGS sequence"/>
</dbReference>
<evidence type="ECO:0000313" key="1">
    <source>
        <dbReference type="EMBL" id="MFC6283079.1"/>
    </source>
</evidence>
<reference evidence="2" key="1">
    <citation type="journal article" date="2019" name="Int. J. Syst. Evol. Microbiol.">
        <title>The Global Catalogue of Microorganisms (GCM) 10K type strain sequencing project: providing services to taxonomists for standard genome sequencing and annotation.</title>
        <authorList>
            <consortium name="The Broad Institute Genomics Platform"/>
            <consortium name="The Broad Institute Genome Sequencing Center for Infectious Disease"/>
            <person name="Wu L."/>
            <person name="Ma J."/>
        </authorList>
    </citation>
    <scope>NUCLEOTIDE SEQUENCE [LARGE SCALE GENOMIC DNA]</scope>
    <source>
        <strain evidence="2">CCUG 39402</strain>
    </source>
</reference>
<proteinExistence type="predicted"/>
<dbReference type="PANTHER" id="PTHR30451:SF5">
    <property type="entry name" value="SLR0019 PROTEIN"/>
    <property type="match status" value="1"/>
</dbReference>
<dbReference type="InterPro" id="IPR042186">
    <property type="entry name" value="FimD_plug_dom"/>
</dbReference>
<dbReference type="Pfam" id="PF00577">
    <property type="entry name" value="Usher"/>
    <property type="match status" value="1"/>
</dbReference>
<dbReference type="EMBL" id="JBHSRS010000082">
    <property type="protein sequence ID" value="MFC6283079.1"/>
    <property type="molecule type" value="Genomic_DNA"/>
</dbReference>
<organism evidence="1 2">
    <name type="scientific">Polaromonas aquatica</name>
    <dbReference type="NCBI Taxonomy" id="332657"/>
    <lineage>
        <taxon>Bacteria</taxon>
        <taxon>Pseudomonadati</taxon>
        <taxon>Pseudomonadota</taxon>
        <taxon>Betaproteobacteria</taxon>
        <taxon>Burkholderiales</taxon>
        <taxon>Comamonadaceae</taxon>
        <taxon>Polaromonas</taxon>
    </lineage>
</organism>
<protein>
    <submittedName>
        <fullName evidence="1">Fimbria/pilus outer membrane usher protein</fullName>
    </submittedName>
</protein>
<keyword evidence="2" id="KW-1185">Reference proteome</keyword>
<accession>A0ABW1U1G3</accession>
<evidence type="ECO:0000313" key="2">
    <source>
        <dbReference type="Proteomes" id="UP001596270"/>
    </source>
</evidence>
<dbReference type="Gene3D" id="2.60.40.3110">
    <property type="match status" value="1"/>
</dbReference>
<dbReference type="InterPro" id="IPR000015">
    <property type="entry name" value="Fimb_usher"/>
</dbReference>
<dbReference type="RefSeq" id="WP_371436827.1">
    <property type="nucleotide sequence ID" value="NZ_JBHSRS010000082.1"/>
</dbReference>
<comment type="caution">
    <text evidence="1">The sequence shown here is derived from an EMBL/GenBank/DDBJ whole genome shotgun (WGS) entry which is preliminary data.</text>
</comment>
<sequence length="776" mass="81488">MTALPAQAAQEEEQELYLEVTLNGVTNGTLGRFVRRGGAFLASAETLREMGLKWPGGEGASGLVALSALPGLQVSYDVPAQRLVLMAPVDLLARPVVRLVAETGIRALVDPSTQVPGLILNYDLYAQQTGNQRSVSAFSEVRFFGVGDGVWSNTMLSRADSNISGLDRHGNIRLDTYWQRNFPDQALTLTAGDVITGALPWSRATRIGGIRLSSNFALQPYRITTPLASFQGSAVLPSTVDLFVNGLKQSSQTVQPGQFQLSGVPSLGGTGQAQMVITDITGQRRVVSFDLYGAPQLLAEGLSDWSLDMGTVRRNYGLSSFSYGGQLFSASGRYGLSPRTTLEAHAEAGSGVVQAGLGGVWLLGEQGGLLSASMAGSRQSADNAAAAGTEQSGTQRSMGYQWNSRRFTVSLNTQRRDAGFRDVATLPGEVMSRGSDSAYFGINGGLGQFGVSTMRQQYFGALPVRFAGLSWSYQLPGNAMLALNVNRSLGDAGGTSVYLSWSMPLDRNLTVSGSARSAGGARSLTADAARSPPGDVGGWGWRVQAGVGDNAGAQGQISNLGRYGQWTAGVSQFAGQQGAAATRSVYGSANGGLMLMQGNVYAARRVDDAFALVSTSGVPGVPVRLENRVVGETDAQGMLFVTQLNAYQVNRLSIDTLKLPADMRIARSTLEAVPPGRSGMLARFDMRRILAVQLALRDAKGAWLAAGSQVWLDAAAGAGKPPAAATVVGYDGLVYLEDPVPGAVLRVETPAGPCRAALPSVLQPSGLLDLGVLTCQ</sequence>
<name>A0ABW1U1G3_9BURK</name>